<reference evidence="11" key="1">
    <citation type="journal article" date="2013" name="Science">
        <title>The Amborella genome and the evolution of flowering plants.</title>
        <authorList>
            <consortium name="Amborella Genome Project"/>
        </authorList>
    </citation>
    <scope>NUCLEOTIDE SEQUENCE [LARGE SCALE GENOMIC DNA]</scope>
</reference>
<evidence type="ECO:0000256" key="8">
    <source>
        <dbReference type="ARBA" id="ARBA00035585"/>
    </source>
</evidence>
<comment type="function">
    <text evidence="1">Fluoride channel required for the rapid expulsion of cytoplasmic fluoride.</text>
</comment>
<keyword evidence="6 9" id="KW-0472">Membrane</keyword>
<dbReference type="STRING" id="13333.W1NQZ3"/>
<keyword evidence="3" id="KW-1003">Cell membrane</keyword>
<proteinExistence type="inferred from homology"/>
<dbReference type="PANTHER" id="PTHR28259:SF1">
    <property type="entry name" value="FLUORIDE EXPORT PROTEIN 1-RELATED"/>
    <property type="match status" value="1"/>
</dbReference>
<comment type="similarity">
    <text evidence="7">Belongs to the fluoride channel Fluc/FEX (TC 1.A.43) family.</text>
</comment>
<gene>
    <name evidence="10" type="ORF">AMTR_s01500p00007820</name>
</gene>
<dbReference type="EMBL" id="KI395619">
    <property type="protein sequence ID" value="ERM97928.1"/>
    <property type="molecule type" value="Genomic_DNA"/>
</dbReference>
<dbReference type="GO" id="GO:0005886">
    <property type="term" value="C:plasma membrane"/>
    <property type="evidence" value="ECO:0000318"/>
    <property type="project" value="GO_Central"/>
</dbReference>
<dbReference type="GO" id="GO:1903424">
    <property type="term" value="P:fluoride transmembrane transport"/>
    <property type="evidence" value="ECO:0000318"/>
    <property type="project" value="GO_Central"/>
</dbReference>
<dbReference type="PANTHER" id="PTHR28259">
    <property type="entry name" value="FLUORIDE EXPORT PROTEIN 1-RELATED"/>
    <property type="match status" value="1"/>
</dbReference>
<evidence type="ECO:0000256" key="4">
    <source>
        <dbReference type="ARBA" id="ARBA00022692"/>
    </source>
</evidence>
<comment type="subcellular location">
    <subcellularLocation>
        <location evidence="2">Cell membrane</location>
        <topology evidence="2">Multi-pass membrane protein</topology>
    </subcellularLocation>
</comment>
<evidence type="ECO:0000256" key="7">
    <source>
        <dbReference type="ARBA" id="ARBA00035120"/>
    </source>
</evidence>
<dbReference type="Gramene" id="ERM97928">
    <property type="protein sequence ID" value="ERM97928"/>
    <property type="gene ID" value="AMTR_s01500p00007820"/>
</dbReference>
<sequence>MGWFGFVFKPTILEFSEELALGLTTGFLGSLTHLQRLDPENAHFNNPGAMGVWSCGPSIRQFMDAIWFGIATGKKLGQFMDHEGHYKTSCFDGKCWVKSCRDKMVAFGIGKKTEHYQTVIEVLQLGFLGCMSTVSTFVAEFYSLVESGHVWRAFGYSIFSIGLSFALGTLVYSVAVWTKGHAFTDGSNDNVPDHPNFGSPLTDCGCLFPHAWDCILIVNNAKLWSIGSSQPIEMMRDDEESGVDSRGRSPLYCSTTVQFVLRSCHHGFSRGH</sequence>
<accession>W1NQZ3</accession>
<evidence type="ECO:0000256" key="9">
    <source>
        <dbReference type="SAM" id="Phobius"/>
    </source>
</evidence>
<dbReference type="AlphaFoldDB" id="W1NQZ3"/>
<comment type="catalytic activity">
    <reaction evidence="8">
        <text>fluoride(in) = fluoride(out)</text>
        <dbReference type="Rhea" id="RHEA:76159"/>
        <dbReference type="ChEBI" id="CHEBI:17051"/>
    </reaction>
    <physiologicalReaction direction="left-to-right" evidence="8">
        <dbReference type="Rhea" id="RHEA:76160"/>
    </physiologicalReaction>
</comment>
<feature type="transmembrane region" description="Helical" evidence="9">
    <location>
        <begin position="154"/>
        <end position="177"/>
    </location>
</feature>
<keyword evidence="5 9" id="KW-1133">Transmembrane helix</keyword>
<dbReference type="Pfam" id="PF02537">
    <property type="entry name" value="CRCB"/>
    <property type="match status" value="1"/>
</dbReference>
<evidence type="ECO:0000256" key="1">
    <source>
        <dbReference type="ARBA" id="ARBA00002598"/>
    </source>
</evidence>
<evidence type="ECO:0000313" key="11">
    <source>
        <dbReference type="Proteomes" id="UP000017836"/>
    </source>
</evidence>
<dbReference type="HOGENOM" id="CLU_1024309_0_0_1"/>
<dbReference type="InterPro" id="IPR003691">
    <property type="entry name" value="FluC"/>
</dbReference>
<dbReference type="GO" id="GO:1903425">
    <property type="term" value="F:fluoride transmembrane transporter activity"/>
    <property type="evidence" value="ECO:0000318"/>
    <property type="project" value="GO_Central"/>
</dbReference>
<name>W1NQZ3_AMBTC</name>
<evidence type="ECO:0000313" key="10">
    <source>
        <dbReference type="EMBL" id="ERM97928.1"/>
    </source>
</evidence>
<feature type="transmembrane region" description="Helical" evidence="9">
    <location>
        <begin position="122"/>
        <end position="142"/>
    </location>
</feature>
<evidence type="ECO:0000256" key="6">
    <source>
        <dbReference type="ARBA" id="ARBA00023136"/>
    </source>
</evidence>
<organism evidence="10 11">
    <name type="scientific">Amborella trichopoda</name>
    <dbReference type="NCBI Taxonomy" id="13333"/>
    <lineage>
        <taxon>Eukaryota</taxon>
        <taxon>Viridiplantae</taxon>
        <taxon>Streptophyta</taxon>
        <taxon>Embryophyta</taxon>
        <taxon>Tracheophyta</taxon>
        <taxon>Spermatophyta</taxon>
        <taxon>Magnoliopsida</taxon>
        <taxon>Amborellales</taxon>
        <taxon>Amborellaceae</taxon>
        <taxon>Amborella</taxon>
    </lineage>
</organism>
<protein>
    <submittedName>
        <fullName evidence="10">Uncharacterized protein</fullName>
    </submittedName>
</protein>
<evidence type="ECO:0000256" key="5">
    <source>
        <dbReference type="ARBA" id="ARBA00022989"/>
    </source>
</evidence>
<evidence type="ECO:0000256" key="2">
    <source>
        <dbReference type="ARBA" id="ARBA00004651"/>
    </source>
</evidence>
<dbReference type="Proteomes" id="UP000017836">
    <property type="component" value="Unassembled WGS sequence"/>
</dbReference>
<keyword evidence="4 9" id="KW-0812">Transmembrane</keyword>
<keyword evidence="11" id="KW-1185">Reference proteome</keyword>
<evidence type="ECO:0000256" key="3">
    <source>
        <dbReference type="ARBA" id="ARBA00022475"/>
    </source>
</evidence>